<sequence>MGKTILVNLLIFFVTLKVVVQQVVPSHACSYCPTPAVHEPSAPVVVPKPPTYEHPPFHPVPKQPPVHKPPTIPYTPAVPKPPVLRPPASQSCPINTLKLDACVSLLNDLVHVVIGSQATDACCPVLAGLADLDAALCLCTAIRVKALNVNLVLPVALNYLPTAGSTVLQTISVLITES</sequence>
<organism evidence="3 4">
    <name type="scientific">Acorus calamus</name>
    <name type="common">Sweet flag</name>
    <dbReference type="NCBI Taxonomy" id="4465"/>
    <lineage>
        <taxon>Eukaryota</taxon>
        <taxon>Viridiplantae</taxon>
        <taxon>Streptophyta</taxon>
        <taxon>Embryophyta</taxon>
        <taxon>Tracheophyta</taxon>
        <taxon>Spermatophyta</taxon>
        <taxon>Magnoliopsida</taxon>
        <taxon>Liliopsida</taxon>
        <taxon>Acoraceae</taxon>
        <taxon>Acorus</taxon>
    </lineage>
</organism>
<dbReference type="SUPFAM" id="SSF47699">
    <property type="entry name" value="Bifunctional inhibitor/lipid-transfer protein/seed storage 2S albumin"/>
    <property type="match status" value="1"/>
</dbReference>
<dbReference type="Pfam" id="PF14547">
    <property type="entry name" value="Hydrophob_seed"/>
    <property type="match status" value="1"/>
</dbReference>
<keyword evidence="4" id="KW-1185">Reference proteome</keyword>
<proteinExistence type="predicted"/>
<evidence type="ECO:0000313" key="4">
    <source>
        <dbReference type="Proteomes" id="UP001180020"/>
    </source>
</evidence>
<evidence type="ECO:0000313" key="3">
    <source>
        <dbReference type="EMBL" id="KAK1312135.1"/>
    </source>
</evidence>
<protein>
    <submittedName>
        <fullName evidence="3">36.4 kDa proline-rich protein</fullName>
    </submittedName>
</protein>
<name>A0AAV9EH17_ACOCL</name>
<dbReference type="EMBL" id="JAUJYO010000007">
    <property type="protein sequence ID" value="KAK1312135.1"/>
    <property type="molecule type" value="Genomic_DNA"/>
</dbReference>
<dbReference type="Proteomes" id="UP001180020">
    <property type="component" value="Unassembled WGS sequence"/>
</dbReference>
<reference evidence="3" key="1">
    <citation type="journal article" date="2023" name="Nat. Commun.">
        <title>Diploid and tetraploid genomes of Acorus and the evolution of monocots.</title>
        <authorList>
            <person name="Ma L."/>
            <person name="Liu K.W."/>
            <person name="Li Z."/>
            <person name="Hsiao Y.Y."/>
            <person name="Qi Y."/>
            <person name="Fu T."/>
            <person name="Tang G.D."/>
            <person name="Zhang D."/>
            <person name="Sun W.H."/>
            <person name="Liu D.K."/>
            <person name="Li Y."/>
            <person name="Chen G.Z."/>
            <person name="Liu X.D."/>
            <person name="Liao X.Y."/>
            <person name="Jiang Y.T."/>
            <person name="Yu X."/>
            <person name="Hao Y."/>
            <person name="Huang J."/>
            <person name="Zhao X.W."/>
            <person name="Ke S."/>
            <person name="Chen Y.Y."/>
            <person name="Wu W.L."/>
            <person name="Hsu J.L."/>
            <person name="Lin Y.F."/>
            <person name="Huang M.D."/>
            <person name="Li C.Y."/>
            <person name="Huang L."/>
            <person name="Wang Z.W."/>
            <person name="Zhao X."/>
            <person name="Zhong W.Y."/>
            <person name="Peng D.H."/>
            <person name="Ahmad S."/>
            <person name="Lan S."/>
            <person name="Zhang J.S."/>
            <person name="Tsai W.C."/>
            <person name="Van de Peer Y."/>
            <person name="Liu Z.J."/>
        </authorList>
    </citation>
    <scope>NUCLEOTIDE SEQUENCE</scope>
    <source>
        <strain evidence="3">CP</strain>
    </source>
</reference>
<gene>
    <name evidence="3" type="primary">TPRP-F1</name>
    <name evidence="3" type="ORF">QJS10_CPA07g00715</name>
</gene>
<dbReference type="InterPro" id="IPR051636">
    <property type="entry name" value="Plant_LTP/defense-related"/>
</dbReference>
<dbReference type="Gene3D" id="1.10.110.10">
    <property type="entry name" value="Plant lipid-transfer and hydrophobic proteins"/>
    <property type="match status" value="1"/>
</dbReference>
<dbReference type="PANTHER" id="PTHR31731">
    <property type="match status" value="1"/>
</dbReference>
<dbReference type="CDD" id="cd01958">
    <property type="entry name" value="HPS_like"/>
    <property type="match status" value="1"/>
</dbReference>
<feature type="domain" description="Hydrophobic seed protein" evidence="2">
    <location>
        <begin position="92"/>
        <end position="162"/>
    </location>
</feature>
<reference evidence="3" key="2">
    <citation type="submission" date="2023-06" db="EMBL/GenBank/DDBJ databases">
        <authorList>
            <person name="Ma L."/>
            <person name="Liu K.-W."/>
            <person name="Li Z."/>
            <person name="Hsiao Y.-Y."/>
            <person name="Qi Y."/>
            <person name="Fu T."/>
            <person name="Tang G."/>
            <person name="Zhang D."/>
            <person name="Sun W.-H."/>
            <person name="Liu D.-K."/>
            <person name="Li Y."/>
            <person name="Chen G.-Z."/>
            <person name="Liu X.-D."/>
            <person name="Liao X.-Y."/>
            <person name="Jiang Y.-T."/>
            <person name="Yu X."/>
            <person name="Hao Y."/>
            <person name="Huang J."/>
            <person name="Zhao X.-W."/>
            <person name="Ke S."/>
            <person name="Chen Y.-Y."/>
            <person name="Wu W.-L."/>
            <person name="Hsu J.-L."/>
            <person name="Lin Y.-F."/>
            <person name="Huang M.-D."/>
            <person name="Li C.-Y."/>
            <person name="Huang L."/>
            <person name="Wang Z.-W."/>
            <person name="Zhao X."/>
            <person name="Zhong W.-Y."/>
            <person name="Peng D.-H."/>
            <person name="Ahmad S."/>
            <person name="Lan S."/>
            <person name="Zhang J.-S."/>
            <person name="Tsai W.-C."/>
            <person name="Van De Peer Y."/>
            <person name="Liu Z.-J."/>
        </authorList>
    </citation>
    <scope>NUCLEOTIDE SEQUENCE</scope>
    <source>
        <strain evidence="3">CP</strain>
        <tissue evidence="3">Leaves</tissue>
    </source>
</reference>
<dbReference type="AlphaFoldDB" id="A0AAV9EH17"/>
<comment type="caution">
    <text evidence="3">The sequence shown here is derived from an EMBL/GenBank/DDBJ whole genome shotgun (WGS) entry which is preliminary data.</text>
</comment>
<dbReference type="InterPro" id="IPR036312">
    <property type="entry name" value="Bifun_inhib/LTP/seed_sf"/>
</dbReference>
<keyword evidence="1" id="KW-0732">Signal</keyword>
<accession>A0AAV9EH17</accession>
<evidence type="ECO:0000259" key="2">
    <source>
        <dbReference type="Pfam" id="PF14547"/>
    </source>
</evidence>
<feature type="chain" id="PRO_5043933835" evidence="1">
    <location>
        <begin position="22"/>
        <end position="178"/>
    </location>
</feature>
<dbReference type="InterPro" id="IPR027923">
    <property type="entry name" value="Hydrophob_seed_dom"/>
</dbReference>
<feature type="signal peptide" evidence="1">
    <location>
        <begin position="1"/>
        <end position="21"/>
    </location>
</feature>
<evidence type="ECO:0000256" key="1">
    <source>
        <dbReference type="SAM" id="SignalP"/>
    </source>
</evidence>